<gene>
    <name evidence="10" type="ORF">UQ64_17730</name>
</gene>
<evidence type="ECO:0000256" key="2">
    <source>
        <dbReference type="ARBA" id="ARBA00011903"/>
    </source>
</evidence>
<reference evidence="10 11" key="1">
    <citation type="journal article" date="2015" name="Int. Biodeterior. Biodegradation">
        <title>Physiological and genetic screening methods for the isolation of methyl tert-butyl ether-degrading bacteria for bioremediation purposes.</title>
        <authorList>
            <person name="Guisado I.M."/>
            <person name="Purswani J."/>
            <person name="Gonzalez Lopez J."/>
            <person name="Pozo C."/>
        </authorList>
    </citation>
    <scope>NUCLEOTIDE SEQUENCE [LARGE SCALE GENOMIC DNA]</scope>
    <source>
        <strain evidence="10 11">SH7</strain>
    </source>
</reference>
<dbReference type="NCBIfam" id="TIGR01007">
    <property type="entry name" value="eps_fam"/>
    <property type="match status" value="1"/>
</dbReference>
<evidence type="ECO:0000256" key="3">
    <source>
        <dbReference type="ARBA" id="ARBA00022679"/>
    </source>
</evidence>
<dbReference type="GO" id="GO:0005886">
    <property type="term" value="C:plasma membrane"/>
    <property type="evidence" value="ECO:0007669"/>
    <property type="project" value="TreeGrafter"/>
</dbReference>
<keyword evidence="11" id="KW-1185">Reference proteome</keyword>
<dbReference type="EC" id="2.7.10.2" evidence="2"/>
<dbReference type="Pfam" id="PF13614">
    <property type="entry name" value="AAA_31"/>
    <property type="match status" value="1"/>
</dbReference>
<keyword evidence="3" id="KW-0808">Transferase</keyword>
<keyword evidence="5" id="KW-0418">Kinase</keyword>
<keyword evidence="4" id="KW-0547">Nucleotide-binding</keyword>
<dbReference type="Gene3D" id="3.40.50.300">
    <property type="entry name" value="P-loop containing nucleotide triphosphate hydrolases"/>
    <property type="match status" value="1"/>
</dbReference>
<comment type="catalytic activity">
    <reaction evidence="8">
        <text>L-tyrosyl-[protein] + ATP = O-phospho-L-tyrosyl-[protein] + ADP + H(+)</text>
        <dbReference type="Rhea" id="RHEA:10596"/>
        <dbReference type="Rhea" id="RHEA-COMP:10136"/>
        <dbReference type="Rhea" id="RHEA-COMP:20101"/>
        <dbReference type="ChEBI" id="CHEBI:15378"/>
        <dbReference type="ChEBI" id="CHEBI:30616"/>
        <dbReference type="ChEBI" id="CHEBI:46858"/>
        <dbReference type="ChEBI" id="CHEBI:61978"/>
        <dbReference type="ChEBI" id="CHEBI:456216"/>
        <dbReference type="EC" id="2.7.10.2"/>
    </reaction>
</comment>
<comment type="caution">
    <text evidence="10">The sequence shown here is derived from an EMBL/GenBank/DDBJ whole genome shotgun (WGS) entry which is preliminary data.</text>
</comment>
<proteinExistence type="inferred from homology"/>
<name>A0A0W1AXB8_9BACL</name>
<dbReference type="InterPro" id="IPR027417">
    <property type="entry name" value="P-loop_NTPase"/>
</dbReference>
<evidence type="ECO:0000259" key="9">
    <source>
        <dbReference type="Pfam" id="PF13614"/>
    </source>
</evidence>
<protein>
    <recommendedName>
        <fullName evidence="2">non-specific protein-tyrosine kinase</fullName>
        <ecNumber evidence="2">2.7.10.2</ecNumber>
    </recommendedName>
</protein>
<evidence type="ECO:0000313" key="10">
    <source>
        <dbReference type="EMBL" id="KTD85934.1"/>
    </source>
</evidence>
<dbReference type="PANTHER" id="PTHR32309">
    <property type="entry name" value="TYROSINE-PROTEIN KINASE"/>
    <property type="match status" value="1"/>
</dbReference>
<evidence type="ECO:0000256" key="8">
    <source>
        <dbReference type="ARBA" id="ARBA00051245"/>
    </source>
</evidence>
<accession>A0A0W1AXB8</accession>
<keyword evidence="7" id="KW-0829">Tyrosine-protein kinase</keyword>
<dbReference type="GO" id="GO:0004715">
    <property type="term" value="F:non-membrane spanning protein tyrosine kinase activity"/>
    <property type="evidence" value="ECO:0007669"/>
    <property type="project" value="UniProtKB-EC"/>
</dbReference>
<dbReference type="PANTHER" id="PTHR32309:SF13">
    <property type="entry name" value="FERRIC ENTEROBACTIN TRANSPORT PROTEIN FEPE"/>
    <property type="match status" value="1"/>
</dbReference>
<dbReference type="InterPro" id="IPR005702">
    <property type="entry name" value="Wzc-like_C"/>
</dbReference>
<evidence type="ECO:0000256" key="7">
    <source>
        <dbReference type="ARBA" id="ARBA00023137"/>
    </source>
</evidence>
<dbReference type="RefSeq" id="WP_060624208.1">
    <property type="nucleotide sequence ID" value="NZ_LCZJ02000025.1"/>
</dbReference>
<comment type="similarity">
    <text evidence="1">Belongs to the CpsD/CapB family.</text>
</comment>
<evidence type="ECO:0000256" key="6">
    <source>
        <dbReference type="ARBA" id="ARBA00022840"/>
    </source>
</evidence>
<evidence type="ECO:0000256" key="1">
    <source>
        <dbReference type="ARBA" id="ARBA00007316"/>
    </source>
</evidence>
<dbReference type="InterPro" id="IPR050445">
    <property type="entry name" value="Bact_polysacc_biosynth/exp"/>
</dbReference>
<organism evidence="10 11">
    <name type="scientific">Paenibacillus etheri</name>
    <dbReference type="NCBI Taxonomy" id="1306852"/>
    <lineage>
        <taxon>Bacteria</taxon>
        <taxon>Bacillati</taxon>
        <taxon>Bacillota</taxon>
        <taxon>Bacilli</taxon>
        <taxon>Bacillales</taxon>
        <taxon>Paenibacillaceae</taxon>
        <taxon>Paenibacillus</taxon>
    </lineage>
</organism>
<evidence type="ECO:0000313" key="11">
    <source>
        <dbReference type="Proteomes" id="UP000054709"/>
    </source>
</evidence>
<feature type="domain" description="AAA" evidence="9">
    <location>
        <begin position="51"/>
        <end position="163"/>
    </location>
</feature>
<dbReference type="AlphaFoldDB" id="A0A0W1AXB8"/>
<dbReference type="SUPFAM" id="SSF52540">
    <property type="entry name" value="P-loop containing nucleoside triphosphate hydrolases"/>
    <property type="match status" value="1"/>
</dbReference>
<dbReference type="GO" id="GO:0005524">
    <property type="term" value="F:ATP binding"/>
    <property type="evidence" value="ECO:0007669"/>
    <property type="project" value="UniProtKB-KW"/>
</dbReference>
<keyword evidence="6" id="KW-0067">ATP-binding</keyword>
<evidence type="ECO:0000256" key="4">
    <source>
        <dbReference type="ARBA" id="ARBA00022741"/>
    </source>
</evidence>
<dbReference type="OrthoDB" id="9794577at2"/>
<dbReference type="InterPro" id="IPR025669">
    <property type="entry name" value="AAA_dom"/>
</dbReference>
<dbReference type="CDD" id="cd05387">
    <property type="entry name" value="BY-kinase"/>
    <property type="match status" value="1"/>
</dbReference>
<evidence type="ECO:0000256" key="5">
    <source>
        <dbReference type="ARBA" id="ARBA00022777"/>
    </source>
</evidence>
<dbReference type="EMBL" id="LCZJ02000025">
    <property type="protein sequence ID" value="KTD85934.1"/>
    <property type="molecule type" value="Genomic_DNA"/>
</dbReference>
<dbReference type="Proteomes" id="UP000054709">
    <property type="component" value="Unassembled WGS sequence"/>
</dbReference>
<sequence>MKKKTPKLYCLEQPKSSNGDQFRTIRSNIRYTRVGGEIRSLLVTSSLPNEGKSTVAMNLAIAMAETGRTVLLIDGDLRTPTVHKAFDLPNWVGLSSILVDQTRVEDCIFSIEDSEGLSVLTSGPISPNPADLLGSTGMKRLFAELSERFDTIVIDSSSVLMPFSDALILAKMTEGVLLVVKSGKVLLKHTNSAKQMLEQQGAHIVGAVLNYRKSSKRYKIRSEDFADWASSSGMV</sequence>